<evidence type="ECO:0000313" key="3">
    <source>
        <dbReference type="EMBL" id="MBB5685555.1"/>
    </source>
</evidence>
<evidence type="ECO:0000256" key="1">
    <source>
        <dbReference type="SAM" id="MobiDB-lite"/>
    </source>
</evidence>
<feature type="compositionally biased region" description="Basic and acidic residues" evidence="1">
    <location>
        <begin position="40"/>
        <end position="60"/>
    </location>
</feature>
<dbReference type="Proteomes" id="UP000549617">
    <property type="component" value="Unassembled WGS sequence"/>
</dbReference>
<gene>
    <name evidence="3" type="ORF">FHS49_001563</name>
</gene>
<dbReference type="RefSeq" id="WP_184016972.1">
    <property type="nucleotide sequence ID" value="NZ_JACIJC010000002.1"/>
</dbReference>
<sequence>MKTLLIIPALVMLTATPALAAPTTRTMTVDKPNFEGSKTVTRDPETRTVARDTEVTRKSDGATATRSYDRAPTESGMSASGSATGFNGKTRSFEVDRSRTDTGYVASGTATGGNGGTYALSASRDRTETGYVSNRNVTNGAGETVYNKDKSVSRANGQLSRSVDVTRKQGFRPRRARR</sequence>
<name>A0A7W9AH19_9SPHN</name>
<feature type="chain" id="PRO_5031279363" description="Endonuclease" evidence="2">
    <location>
        <begin position="21"/>
        <end position="178"/>
    </location>
</feature>
<keyword evidence="2" id="KW-0732">Signal</keyword>
<evidence type="ECO:0008006" key="5">
    <source>
        <dbReference type="Google" id="ProtNLM"/>
    </source>
</evidence>
<dbReference type="AlphaFoldDB" id="A0A7W9AH19"/>
<feature type="region of interest" description="Disordered" evidence="1">
    <location>
        <begin position="30"/>
        <end position="98"/>
    </location>
</feature>
<feature type="compositionally biased region" description="Basic residues" evidence="1">
    <location>
        <begin position="169"/>
        <end position="178"/>
    </location>
</feature>
<proteinExistence type="predicted"/>
<evidence type="ECO:0000313" key="4">
    <source>
        <dbReference type="Proteomes" id="UP000549617"/>
    </source>
</evidence>
<accession>A0A7W9AH19</accession>
<comment type="caution">
    <text evidence="3">The sequence shown here is derived from an EMBL/GenBank/DDBJ whole genome shotgun (WGS) entry which is preliminary data.</text>
</comment>
<feature type="signal peptide" evidence="2">
    <location>
        <begin position="1"/>
        <end position="20"/>
    </location>
</feature>
<feature type="region of interest" description="Disordered" evidence="1">
    <location>
        <begin position="135"/>
        <end position="178"/>
    </location>
</feature>
<evidence type="ECO:0000256" key="2">
    <source>
        <dbReference type="SAM" id="SignalP"/>
    </source>
</evidence>
<keyword evidence="4" id="KW-1185">Reference proteome</keyword>
<feature type="compositionally biased region" description="Polar residues" evidence="1">
    <location>
        <begin position="75"/>
        <end position="90"/>
    </location>
</feature>
<dbReference type="EMBL" id="JACIJC010000002">
    <property type="protein sequence ID" value="MBB5685555.1"/>
    <property type="molecule type" value="Genomic_DNA"/>
</dbReference>
<reference evidence="3 4" key="1">
    <citation type="submission" date="2020-08" db="EMBL/GenBank/DDBJ databases">
        <title>Genomic Encyclopedia of Type Strains, Phase IV (KMG-IV): sequencing the most valuable type-strain genomes for metagenomic binning, comparative biology and taxonomic classification.</title>
        <authorList>
            <person name="Goeker M."/>
        </authorList>
    </citation>
    <scope>NUCLEOTIDE SEQUENCE [LARGE SCALE GENOMIC DNA]</scope>
    <source>
        <strain evidence="3 4">DSM 25079</strain>
    </source>
</reference>
<protein>
    <recommendedName>
        <fullName evidence="5">Endonuclease</fullName>
    </recommendedName>
</protein>
<organism evidence="3 4">
    <name type="scientific">Sphingobium boeckii</name>
    <dbReference type="NCBI Taxonomy" id="1082345"/>
    <lineage>
        <taxon>Bacteria</taxon>
        <taxon>Pseudomonadati</taxon>
        <taxon>Pseudomonadota</taxon>
        <taxon>Alphaproteobacteria</taxon>
        <taxon>Sphingomonadales</taxon>
        <taxon>Sphingomonadaceae</taxon>
        <taxon>Sphingobium</taxon>
    </lineage>
</organism>
<feature type="compositionally biased region" description="Polar residues" evidence="1">
    <location>
        <begin position="153"/>
        <end position="163"/>
    </location>
</feature>